<dbReference type="AlphaFoldDB" id="Q4SV55"/>
<reference evidence="1" key="1">
    <citation type="journal article" date="2004" name="Nature">
        <title>Genome duplication in the teleost fish Tetraodon nigroviridis reveals the early vertebrate proto-karyotype.</title>
        <authorList>
            <person name="Jaillon O."/>
            <person name="Aury J.-M."/>
            <person name="Brunet F."/>
            <person name="Petit J.-L."/>
            <person name="Stange-Thomann N."/>
            <person name="Mauceli E."/>
            <person name="Bouneau L."/>
            <person name="Fischer C."/>
            <person name="Ozouf-Costaz C."/>
            <person name="Bernot A."/>
            <person name="Nicaud S."/>
            <person name="Jaffe D."/>
            <person name="Fisher S."/>
            <person name="Lutfalla G."/>
            <person name="Dossat C."/>
            <person name="Segurens B."/>
            <person name="Dasilva C."/>
            <person name="Salanoubat M."/>
            <person name="Levy M."/>
            <person name="Boudet N."/>
            <person name="Castellano S."/>
            <person name="Anthouard V."/>
            <person name="Jubin C."/>
            <person name="Castelli V."/>
            <person name="Katinka M."/>
            <person name="Vacherie B."/>
            <person name="Biemont C."/>
            <person name="Skalli Z."/>
            <person name="Cattolico L."/>
            <person name="Poulain J."/>
            <person name="De Berardinis V."/>
            <person name="Cruaud C."/>
            <person name="Duprat S."/>
            <person name="Brottier P."/>
            <person name="Coutanceau J.-P."/>
            <person name="Gouzy J."/>
            <person name="Parra G."/>
            <person name="Lardier G."/>
            <person name="Chapple C."/>
            <person name="McKernan K.J."/>
            <person name="McEwan P."/>
            <person name="Bosak S."/>
            <person name="Kellis M."/>
            <person name="Volff J.-N."/>
            <person name="Guigo R."/>
            <person name="Zody M.C."/>
            <person name="Mesirov J."/>
            <person name="Lindblad-Toh K."/>
            <person name="Birren B."/>
            <person name="Nusbaum C."/>
            <person name="Kahn D."/>
            <person name="Robinson-Rechavi M."/>
            <person name="Laudet V."/>
            <person name="Schachter V."/>
            <person name="Quetier F."/>
            <person name="Saurin W."/>
            <person name="Scarpelli C."/>
            <person name="Wincker P."/>
            <person name="Lander E.S."/>
            <person name="Weissenbach J."/>
            <person name="Roest Crollius H."/>
        </authorList>
    </citation>
    <scope>NUCLEOTIDE SEQUENCE [LARGE SCALE GENOMIC DNA]</scope>
</reference>
<name>Q4SV55_TETNG</name>
<proteinExistence type="predicted"/>
<accession>Q4SV55</accession>
<protein>
    <submittedName>
        <fullName evidence="1">(spotted green pufferfish) hypothetical protein</fullName>
    </submittedName>
</protein>
<gene>
    <name evidence="1" type="ORF">GSTENG00012149001</name>
</gene>
<dbReference type="EMBL" id="CAAE01013797">
    <property type="protein sequence ID" value="CAF95477.1"/>
    <property type="molecule type" value="Genomic_DNA"/>
</dbReference>
<dbReference type="KEGG" id="tng:GSTEN00012149G001"/>
<comment type="caution">
    <text evidence="1">The sequence shown here is derived from an EMBL/GenBank/DDBJ whole genome shotgun (WGS) entry which is preliminary data.</text>
</comment>
<organism evidence="1">
    <name type="scientific">Tetraodon nigroviridis</name>
    <name type="common">Spotted green pufferfish</name>
    <name type="synonym">Chelonodon nigroviridis</name>
    <dbReference type="NCBI Taxonomy" id="99883"/>
    <lineage>
        <taxon>Eukaryota</taxon>
        <taxon>Metazoa</taxon>
        <taxon>Chordata</taxon>
        <taxon>Craniata</taxon>
        <taxon>Vertebrata</taxon>
        <taxon>Euteleostomi</taxon>
        <taxon>Actinopterygii</taxon>
        <taxon>Neopterygii</taxon>
        <taxon>Teleostei</taxon>
        <taxon>Neoteleostei</taxon>
        <taxon>Acanthomorphata</taxon>
        <taxon>Eupercaria</taxon>
        <taxon>Tetraodontiformes</taxon>
        <taxon>Tetradontoidea</taxon>
        <taxon>Tetraodontidae</taxon>
        <taxon>Tetraodon</taxon>
    </lineage>
</organism>
<evidence type="ECO:0000313" key="1">
    <source>
        <dbReference type="EMBL" id="CAF95477.1"/>
    </source>
</evidence>
<sequence length="59" mass="7087">DVLHKRWAWMEEGRGEESGNLCKTQENRQGDIFTKTETFRKLIRDRHIREISKVGEKGW</sequence>
<feature type="non-terminal residue" evidence="1">
    <location>
        <position position="1"/>
    </location>
</feature>
<reference evidence="1" key="2">
    <citation type="submission" date="2004-02" db="EMBL/GenBank/DDBJ databases">
        <authorList>
            <consortium name="Genoscope"/>
            <consortium name="Whitehead Institute Centre for Genome Research"/>
        </authorList>
    </citation>
    <scope>NUCLEOTIDE SEQUENCE</scope>
</reference>